<accession>A0ABQ9TAK8</accession>
<reference evidence="1 2" key="1">
    <citation type="submission" date="2023-05" db="EMBL/GenBank/DDBJ databases">
        <title>B98-5 Cell Line De Novo Hybrid Assembly: An Optical Mapping Approach.</title>
        <authorList>
            <person name="Kananen K."/>
            <person name="Auerbach J.A."/>
            <person name="Kautto E."/>
            <person name="Blachly J.S."/>
        </authorList>
    </citation>
    <scope>NUCLEOTIDE SEQUENCE [LARGE SCALE GENOMIC DNA]</scope>
    <source>
        <strain evidence="1">B95-8</strain>
        <tissue evidence="1">Cell line</tissue>
    </source>
</reference>
<evidence type="ECO:0000313" key="2">
    <source>
        <dbReference type="Proteomes" id="UP001266305"/>
    </source>
</evidence>
<dbReference type="Proteomes" id="UP001266305">
    <property type="component" value="Unassembled WGS sequence"/>
</dbReference>
<protein>
    <submittedName>
        <fullName evidence="1">Uncharacterized protein</fullName>
    </submittedName>
</protein>
<sequence length="261" mass="28470">MSLPAAALGLHPAALPRSLGHVLCKRLTALQPQGLSPLLSWPSLLQEMIPQMQVRFEYRVGSRHGTRPSQEALRVGLGARSGQSGTGHRDGFPVEVSLPLMLRWPRETLLPPHSLQCSAPRGGGIQRCLVKYVNTWMGLPKEDSDQCGHETWPKSSRPCGIEDCMPIQPPCESLNPWLSAKVRWGGEGNGEWDCQTIEATAPAGSICSLGSGAMWSLRILRPQDAILESGLCWELARGSQPHDTLLTDAWPWGRRGRGPGP</sequence>
<dbReference type="EMBL" id="JASSZA010000121">
    <property type="protein sequence ID" value="KAK2081720.1"/>
    <property type="molecule type" value="Genomic_DNA"/>
</dbReference>
<name>A0ABQ9TAK8_SAGOE</name>
<proteinExistence type="predicted"/>
<evidence type="ECO:0000313" key="1">
    <source>
        <dbReference type="EMBL" id="KAK2081720.1"/>
    </source>
</evidence>
<comment type="caution">
    <text evidence="1">The sequence shown here is derived from an EMBL/GenBank/DDBJ whole genome shotgun (WGS) entry which is preliminary data.</text>
</comment>
<keyword evidence="2" id="KW-1185">Reference proteome</keyword>
<organism evidence="1 2">
    <name type="scientific">Saguinus oedipus</name>
    <name type="common">Cotton-top tamarin</name>
    <name type="synonym">Oedipomidas oedipus</name>
    <dbReference type="NCBI Taxonomy" id="9490"/>
    <lineage>
        <taxon>Eukaryota</taxon>
        <taxon>Metazoa</taxon>
        <taxon>Chordata</taxon>
        <taxon>Craniata</taxon>
        <taxon>Vertebrata</taxon>
        <taxon>Euteleostomi</taxon>
        <taxon>Mammalia</taxon>
        <taxon>Eutheria</taxon>
        <taxon>Euarchontoglires</taxon>
        <taxon>Primates</taxon>
        <taxon>Haplorrhini</taxon>
        <taxon>Platyrrhini</taxon>
        <taxon>Cebidae</taxon>
        <taxon>Callitrichinae</taxon>
        <taxon>Saguinus</taxon>
    </lineage>
</organism>
<gene>
    <name evidence="1" type="ORF">P7K49_040977</name>
</gene>